<dbReference type="InterPro" id="IPR058792">
    <property type="entry name" value="Beta-barrel_RND_2"/>
</dbReference>
<organism evidence="5 6">
    <name type="scientific">Hydrogenobacter hydrogenophilus</name>
    <dbReference type="NCBI Taxonomy" id="35835"/>
    <lineage>
        <taxon>Bacteria</taxon>
        <taxon>Pseudomonadati</taxon>
        <taxon>Aquificota</taxon>
        <taxon>Aquificia</taxon>
        <taxon>Aquificales</taxon>
        <taxon>Aquificaceae</taxon>
        <taxon>Hydrogenobacter</taxon>
    </lineage>
</organism>
<dbReference type="RefSeq" id="WP_096601777.1">
    <property type="nucleotide sequence ID" value="NZ_OBEN01000004.1"/>
</dbReference>
<dbReference type="Gene3D" id="2.40.420.20">
    <property type="match status" value="1"/>
</dbReference>
<feature type="domain" description="Multidrug resistance protein MdtA-like barrel-sandwich hybrid" evidence="3">
    <location>
        <begin position="52"/>
        <end position="222"/>
    </location>
</feature>
<dbReference type="GO" id="GO:1990281">
    <property type="term" value="C:efflux pump complex"/>
    <property type="evidence" value="ECO:0007669"/>
    <property type="project" value="TreeGrafter"/>
</dbReference>
<name>A0A285P234_9AQUI</name>
<dbReference type="Pfam" id="PF25917">
    <property type="entry name" value="BSH_RND"/>
    <property type="match status" value="1"/>
</dbReference>
<evidence type="ECO:0000256" key="1">
    <source>
        <dbReference type="ARBA" id="ARBA00009477"/>
    </source>
</evidence>
<dbReference type="Gene3D" id="2.40.30.170">
    <property type="match status" value="1"/>
</dbReference>
<dbReference type="NCBIfam" id="TIGR01730">
    <property type="entry name" value="RND_mfp"/>
    <property type="match status" value="1"/>
</dbReference>
<reference evidence="6" key="1">
    <citation type="submission" date="2017-09" db="EMBL/GenBank/DDBJ databases">
        <authorList>
            <person name="Varghese N."/>
            <person name="Submissions S."/>
        </authorList>
    </citation>
    <scope>NUCLEOTIDE SEQUENCE [LARGE SCALE GENOMIC DNA]</scope>
    <source>
        <strain evidence="6">DSM 2913</strain>
    </source>
</reference>
<evidence type="ECO:0000256" key="2">
    <source>
        <dbReference type="SAM" id="Coils"/>
    </source>
</evidence>
<dbReference type="PANTHER" id="PTHR30469:SF15">
    <property type="entry name" value="HLYD FAMILY OF SECRETION PROTEINS"/>
    <property type="match status" value="1"/>
</dbReference>
<feature type="domain" description="CusB-like beta-barrel" evidence="4">
    <location>
        <begin position="241"/>
        <end position="295"/>
    </location>
</feature>
<comment type="similarity">
    <text evidence="1">Belongs to the membrane fusion protein (MFP) (TC 8.A.1) family.</text>
</comment>
<proteinExistence type="inferred from homology"/>
<accession>A0A285P234</accession>
<dbReference type="InterPro" id="IPR006143">
    <property type="entry name" value="RND_pump_MFP"/>
</dbReference>
<dbReference type="Gene3D" id="2.40.50.100">
    <property type="match status" value="1"/>
</dbReference>
<dbReference type="Gene3D" id="1.10.287.470">
    <property type="entry name" value="Helix hairpin bin"/>
    <property type="match status" value="1"/>
</dbReference>
<feature type="coiled-coil region" evidence="2">
    <location>
        <begin position="89"/>
        <end position="182"/>
    </location>
</feature>
<dbReference type="SUPFAM" id="SSF111369">
    <property type="entry name" value="HlyD-like secretion proteins"/>
    <property type="match status" value="1"/>
</dbReference>
<dbReference type="OrthoDB" id="9777308at2"/>
<evidence type="ECO:0000313" key="5">
    <source>
        <dbReference type="EMBL" id="SNZ13941.1"/>
    </source>
</evidence>
<evidence type="ECO:0000259" key="4">
    <source>
        <dbReference type="Pfam" id="PF25954"/>
    </source>
</evidence>
<gene>
    <name evidence="5" type="ORF">SAMN06265353_0930</name>
</gene>
<dbReference type="PANTHER" id="PTHR30469">
    <property type="entry name" value="MULTIDRUG RESISTANCE PROTEIN MDTA"/>
    <property type="match status" value="1"/>
</dbReference>
<evidence type="ECO:0000313" key="6">
    <source>
        <dbReference type="Proteomes" id="UP000218627"/>
    </source>
</evidence>
<dbReference type="InterPro" id="IPR058625">
    <property type="entry name" value="MdtA-like_BSH"/>
</dbReference>
<dbReference type="EMBL" id="OBEN01000004">
    <property type="protein sequence ID" value="SNZ13941.1"/>
    <property type="molecule type" value="Genomic_DNA"/>
</dbReference>
<dbReference type="Pfam" id="PF25954">
    <property type="entry name" value="Beta-barrel_RND_2"/>
    <property type="match status" value="1"/>
</dbReference>
<keyword evidence="6" id="KW-1185">Reference proteome</keyword>
<sequence length="368" mass="42268">MKKLFFPLGVLLTVGALLVVFYKSNKVKVFVVEERPIKKVVYASGYVKPVNYVVVKSEVSGYIQEIRVKEGDKVKKGQILAVIDPGPVLASLKEAEERLKLVRERLREDSDYRKSLQEQVDITKRNMEQAQRYLERRKNLSERGLIPKEQYEEAKRSYENAKSEYQRALAVYEDAITSLKSEEKTLYANKEKIKREIERYYIRSPVDGIVLNRYVEVGDYVNYMSDNKLFSIGNEKDKEVVLNVDEEYASMIKRGMKVFLSLDIYPDKVFEGTVKLVKEELDRNKKTLEVRASAPLPAEVPAGATVEANILVEEKKALVIPISAYKDGYVYKYERVRKVKVPVKVGSQVDGYIEIIEGLKKGDKVIVE</sequence>
<dbReference type="Proteomes" id="UP000218627">
    <property type="component" value="Unassembled WGS sequence"/>
</dbReference>
<evidence type="ECO:0000259" key="3">
    <source>
        <dbReference type="Pfam" id="PF25917"/>
    </source>
</evidence>
<keyword evidence="2" id="KW-0175">Coiled coil</keyword>
<dbReference type="GO" id="GO:0015562">
    <property type="term" value="F:efflux transmembrane transporter activity"/>
    <property type="evidence" value="ECO:0007669"/>
    <property type="project" value="TreeGrafter"/>
</dbReference>
<dbReference type="AlphaFoldDB" id="A0A285P234"/>
<protein>
    <submittedName>
        <fullName evidence="5">HlyD family secretion protein</fullName>
    </submittedName>
</protein>